<protein>
    <recommendedName>
        <fullName evidence="4">AB hydrolase-1 domain-containing protein</fullName>
    </recommendedName>
</protein>
<evidence type="ECO:0000256" key="1">
    <source>
        <dbReference type="SAM" id="SignalP"/>
    </source>
</evidence>
<keyword evidence="1" id="KW-0732">Signal</keyword>
<evidence type="ECO:0000313" key="2">
    <source>
        <dbReference type="EMBL" id="KAG9229822.1"/>
    </source>
</evidence>
<sequence>MLSFKAITLSTCALFILPTHALPSNVEPFPTISTKPDCKDVTFTLGASARTLGLWPWSVDTLLSTPLTTLFANGSALNYNFPISQTVNVTGGYCEPANGAHSRGTMTIEILFKSWSMALAIQMHVNWAGNGFSGIGRDGQDESSWVDYAVGMGHPTLTINRLERGKSSRIDPKEMQFPLEVELVHQIIGQASAGMSPLRNLKFDKIIYTGHAYGSIIGNNLVVRYPADVDALGKETFPSWFISTLTYNLNLFDSNPINKFVGPAKDIVPERFASYEQGWTTFLDIVTLQQFFYTPKIFDPRALQEDFKNRGVISIGEIATATAGPRAAFGFTGPVLIATGKDDLLFCGTGPLGSRADCGNATSGQVANTRDIFPRSRNFEAYVVPNAGSAWLNHYVAREGIQHVHAWLREVGL</sequence>
<proteinExistence type="predicted"/>
<name>A0A9P7YAF9_9HELO</name>
<dbReference type="EMBL" id="MU251728">
    <property type="protein sequence ID" value="KAG9229822.1"/>
    <property type="molecule type" value="Genomic_DNA"/>
</dbReference>
<dbReference type="Gene3D" id="3.40.50.1820">
    <property type="entry name" value="alpha/beta hydrolase"/>
    <property type="match status" value="1"/>
</dbReference>
<evidence type="ECO:0008006" key="4">
    <source>
        <dbReference type="Google" id="ProtNLM"/>
    </source>
</evidence>
<dbReference type="Proteomes" id="UP000824998">
    <property type="component" value="Unassembled WGS sequence"/>
</dbReference>
<dbReference type="AlphaFoldDB" id="A0A9P7YAF9"/>
<accession>A0A9P7YAF9</accession>
<dbReference type="SUPFAM" id="SSF53474">
    <property type="entry name" value="alpha/beta-Hydrolases"/>
    <property type="match status" value="1"/>
</dbReference>
<comment type="caution">
    <text evidence="2">The sequence shown here is derived from an EMBL/GenBank/DDBJ whole genome shotgun (WGS) entry which is preliminary data.</text>
</comment>
<organism evidence="2 3">
    <name type="scientific">Amylocarpus encephaloides</name>
    <dbReference type="NCBI Taxonomy" id="45428"/>
    <lineage>
        <taxon>Eukaryota</taxon>
        <taxon>Fungi</taxon>
        <taxon>Dikarya</taxon>
        <taxon>Ascomycota</taxon>
        <taxon>Pezizomycotina</taxon>
        <taxon>Leotiomycetes</taxon>
        <taxon>Helotiales</taxon>
        <taxon>Helotiales incertae sedis</taxon>
        <taxon>Amylocarpus</taxon>
    </lineage>
</organism>
<gene>
    <name evidence="2" type="ORF">BJ875DRAFT_521889</name>
</gene>
<feature type="signal peptide" evidence="1">
    <location>
        <begin position="1"/>
        <end position="21"/>
    </location>
</feature>
<feature type="chain" id="PRO_5040347552" description="AB hydrolase-1 domain-containing protein" evidence="1">
    <location>
        <begin position="22"/>
        <end position="413"/>
    </location>
</feature>
<keyword evidence="3" id="KW-1185">Reference proteome</keyword>
<evidence type="ECO:0000313" key="3">
    <source>
        <dbReference type="Proteomes" id="UP000824998"/>
    </source>
</evidence>
<dbReference type="OrthoDB" id="190201at2759"/>
<dbReference type="InterPro" id="IPR029058">
    <property type="entry name" value="AB_hydrolase_fold"/>
</dbReference>
<reference evidence="2" key="1">
    <citation type="journal article" date="2021" name="IMA Fungus">
        <title>Genomic characterization of three marine fungi, including Emericellopsis atlantica sp. nov. with signatures of a generalist lifestyle and marine biomass degradation.</title>
        <authorList>
            <person name="Hagestad O.C."/>
            <person name="Hou L."/>
            <person name="Andersen J.H."/>
            <person name="Hansen E.H."/>
            <person name="Altermark B."/>
            <person name="Li C."/>
            <person name="Kuhnert E."/>
            <person name="Cox R.J."/>
            <person name="Crous P.W."/>
            <person name="Spatafora J.W."/>
            <person name="Lail K."/>
            <person name="Amirebrahimi M."/>
            <person name="Lipzen A."/>
            <person name="Pangilinan J."/>
            <person name="Andreopoulos W."/>
            <person name="Hayes R.D."/>
            <person name="Ng V."/>
            <person name="Grigoriev I.V."/>
            <person name="Jackson S.A."/>
            <person name="Sutton T.D.S."/>
            <person name="Dobson A.D.W."/>
            <person name="Rama T."/>
        </authorList>
    </citation>
    <scope>NUCLEOTIDE SEQUENCE</scope>
    <source>
        <strain evidence="2">TRa018bII</strain>
    </source>
</reference>